<dbReference type="EC" id="2.1.2.9" evidence="3"/>
<evidence type="ECO:0000256" key="1">
    <source>
        <dbReference type="ARBA" id="ARBA00004173"/>
    </source>
</evidence>
<evidence type="ECO:0000256" key="11">
    <source>
        <dbReference type="ARBA" id="ARBA00052555"/>
    </source>
</evidence>
<proteinExistence type="inferred from homology"/>
<comment type="similarity">
    <text evidence="2">Belongs to the Fmt family.</text>
</comment>
<evidence type="ECO:0000256" key="7">
    <source>
        <dbReference type="ARBA" id="ARBA00022737"/>
    </source>
</evidence>
<evidence type="ECO:0000256" key="10">
    <source>
        <dbReference type="ARBA" id="ARBA00023128"/>
    </source>
</evidence>
<dbReference type="Pfam" id="PF02911">
    <property type="entry name" value="Formyl_trans_C"/>
    <property type="match status" value="1"/>
</dbReference>
<evidence type="ECO:0000313" key="14">
    <source>
        <dbReference type="EMBL" id="CAH1251319.1"/>
    </source>
</evidence>
<evidence type="ECO:0000313" key="15">
    <source>
        <dbReference type="Proteomes" id="UP000838412"/>
    </source>
</evidence>
<dbReference type="NCBIfam" id="TIGR00460">
    <property type="entry name" value="fmt"/>
    <property type="match status" value="1"/>
</dbReference>
<dbReference type="InterPro" id="IPR005794">
    <property type="entry name" value="Fmt"/>
</dbReference>
<keyword evidence="9" id="KW-0809">Transit peptide</keyword>
<keyword evidence="5" id="KW-0880">Kelch repeat</keyword>
<dbReference type="SUPFAM" id="SSF54695">
    <property type="entry name" value="POZ domain"/>
    <property type="match status" value="2"/>
</dbReference>
<keyword evidence="15" id="KW-1185">Reference proteome</keyword>
<dbReference type="InterPro" id="IPR011333">
    <property type="entry name" value="SKP1/BTB/POZ_sf"/>
</dbReference>
<feature type="domain" description="BTB" evidence="13">
    <location>
        <begin position="666"/>
        <end position="737"/>
    </location>
</feature>
<dbReference type="GO" id="GO:0004479">
    <property type="term" value="F:methionyl-tRNA formyltransferase activity"/>
    <property type="evidence" value="ECO:0007669"/>
    <property type="project" value="UniProtKB-EC"/>
</dbReference>
<evidence type="ECO:0000256" key="3">
    <source>
        <dbReference type="ARBA" id="ARBA00012261"/>
    </source>
</evidence>
<sequence length="1139" mass="128743">MEMSATPMRFIKTPGVMEFAVLVLLVLMGTGTYSMPTQGTDQTIPAEKPTKQPAAPDTFHVVGRIMSTAFNMEVSYHELVGCEVIFESETGAGIKQCYDMGMIMTCFEQMSQCFLTGQQSAKKAAGVPKPKDPVTVLGRAFDTPFALEVTYDEVQGLECEAVYVSGNGADVKRCYDKGSGATLYCFEQVNQCYLVDMDAGTDNGVSTKSADRVVERLEVVCSPKRVPVRTYADEHHLPLHDWPLQGSCDQFDVGVVASFGFLIPKKIIRLFPYGILNIHPSLLPQWRGASPVFHTILEGDEVTGVTIIHITPRFDVGPILQQKSVPVPDRCHAIQLGSMLFDKGADMLLDCLRDLPRKLENAVEQPTTGVTNAPKLSVDQSWVRWAEQSCQEIDRLGRSVGQKLPLRSTWNDRTVKLMDILDPAVTKGLAIPVADPKPGSAHYHRPTNSVCIRCKDGWVGFRSILLKKKLTAHEFYNGYLSRDHLKDKLFEIVFAAVIGCAVGMATYDDLEGPSPVQRTTKTRLQQLVFSSFSDFRKENLLYDTRLVVGEEEFRAHKILLAACSKYFFSHFKNSGNDVNSVSVVDLTKFREITPEGIRVALDFMYEGKLPEPGDDNLQKKFRATKEFLRIPLYTDYCDVVSEDVLRDLREFVQYSLQSFRSQKVFFDITIKTKGKKFRAHRILLAACSRYFRSMFTLNFKEGKEHEINLADVPSQVSIRSLKDLIELIYTGEIEINVDNFEELLTASFFLQMEFPQDLCAKFIAANIDLENCADVLRLAEGYGMEEVIKAAYYFMQENYDELSQTEHYKRLPEDLAGLLGFLPRKQLAGIAYRQSNYQSAFNSPDIVLYEDKAWKYYFDSSIFPRFTALPKEIADTATFEVAVLDNIIYVIGGFRFHDKRRDFLPTNEVHCYDCVFRAWNESSPMIHERDLFRTVVVGGEIYAIGGRGAVNNYQSTVERFNPLTFTWKLTEPLPLGASDHAAAECFGHIFVSGDSSCWVDGMPRTLFYHPDTKQWDKLDEFPIVPCRRSGMVGLRDKLYIIGLESVACYDVKTGQCSSLANLPSPQTSSFYFTSDCILRNEIICATNKGDCYSYDTEKNAWREMESFPEMQICTRGVMVFTFWMETDEDYLTAAQITAA</sequence>
<dbReference type="InterPro" id="IPR002376">
    <property type="entry name" value="Formyl_transf_N"/>
</dbReference>
<dbReference type="Proteomes" id="UP000838412">
    <property type="component" value="Chromosome 19"/>
</dbReference>
<dbReference type="EMBL" id="OV696704">
    <property type="protein sequence ID" value="CAH1251319.1"/>
    <property type="molecule type" value="Genomic_DNA"/>
</dbReference>
<keyword evidence="7" id="KW-0677">Repeat</keyword>
<dbReference type="InterPro" id="IPR041711">
    <property type="entry name" value="Met-tRNA-FMT_N"/>
</dbReference>
<dbReference type="SUPFAM" id="SSF53328">
    <property type="entry name" value="Formyltransferase"/>
    <property type="match status" value="1"/>
</dbReference>
<evidence type="ECO:0000256" key="4">
    <source>
        <dbReference type="ARBA" id="ARBA00014185"/>
    </source>
</evidence>
<comment type="catalytic activity">
    <reaction evidence="11">
        <text>L-methionyl-tRNA(fMet) + (6R)-10-formyltetrahydrofolate = N-formyl-L-methionyl-tRNA(fMet) + (6S)-5,6,7,8-tetrahydrofolate + H(+)</text>
        <dbReference type="Rhea" id="RHEA:24380"/>
        <dbReference type="Rhea" id="RHEA-COMP:9952"/>
        <dbReference type="Rhea" id="RHEA-COMP:9953"/>
        <dbReference type="ChEBI" id="CHEBI:15378"/>
        <dbReference type="ChEBI" id="CHEBI:57453"/>
        <dbReference type="ChEBI" id="CHEBI:78530"/>
        <dbReference type="ChEBI" id="CHEBI:78844"/>
        <dbReference type="ChEBI" id="CHEBI:195366"/>
        <dbReference type="EC" id="2.1.2.9"/>
    </reaction>
    <physiologicalReaction direction="left-to-right" evidence="11">
        <dbReference type="Rhea" id="RHEA:24381"/>
    </physiologicalReaction>
</comment>
<dbReference type="PANTHER" id="PTHR45632">
    <property type="entry name" value="LD33804P"/>
    <property type="match status" value="1"/>
</dbReference>
<evidence type="ECO:0000256" key="6">
    <source>
        <dbReference type="ARBA" id="ARBA00022679"/>
    </source>
</evidence>
<name>A0A8J9ZCT4_BRALA</name>
<dbReference type="PANTHER" id="PTHR45632:SF5">
    <property type="entry name" value="KELCH-LIKE PROTEIN 22"/>
    <property type="match status" value="1"/>
</dbReference>
<dbReference type="Pfam" id="PF01344">
    <property type="entry name" value="Kelch_1"/>
    <property type="match status" value="2"/>
</dbReference>
<accession>A0A8J9ZCT4</accession>
<dbReference type="GO" id="GO:0005739">
    <property type="term" value="C:mitochondrion"/>
    <property type="evidence" value="ECO:0007669"/>
    <property type="project" value="UniProtKB-SubCell"/>
</dbReference>
<keyword evidence="6" id="KW-0808">Transferase</keyword>
<dbReference type="InterPro" id="IPR005793">
    <property type="entry name" value="Formyl_trans_C"/>
</dbReference>
<organism evidence="14 15">
    <name type="scientific">Branchiostoma lanceolatum</name>
    <name type="common">Common lancelet</name>
    <name type="synonym">Amphioxus lanceolatum</name>
    <dbReference type="NCBI Taxonomy" id="7740"/>
    <lineage>
        <taxon>Eukaryota</taxon>
        <taxon>Metazoa</taxon>
        <taxon>Chordata</taxon>
        <taxon>Cephalochordata</taxon>
        <taxon>Leptocardii</taxon>
        <taxon>Amphioxiformes</taxon>
        <taxon>Branchiostomatidae</taxon>
        <taxon>Branchiostoma</taxon>
    </lineage>
</organism>
<evidence type="ECO:0000256" key="5">
    <source>
        <dbReference type="ARBA" id="ARBA00022441"/>
    </source>
</evidence>
<dbReference type="Gene3D" id="1.25.40.420">
    <property type="match status" value="1"/>
</dbReference>
<dbReference type="FunFam" id="3.40.50.12230:FF:000003">
    <property type="entry name" value="methionyl-tRNA formyltransferase, mitochondrial"/>
    <property type="match status" value="1"/>
</dbReference>
<dbReference type="Gene3D" id="2.120.10.80">
    <property type="entry name" value="Kelch-type beta propeller"/>
    <property type="match status" value="1"/>
</dbReference>
<evidence type="ECO:0000256" key="8">
    <source>
        <dbReference type="ARBA" id="ARBA00022917"/>
    </source>
</evidence>
<dbReference type="InterPro" id="IPR015915">
    <property type="entry name" value="Kelch-typ_b-propeller"/>
</dbReference>
<evidence type="ECO:0000256" key="9">
    <source>
        <dbReference type="ARBA" id="ARBA00022946"/>
    </source>
</evidence>
<dbReference type="PROSITE" id="PS50097">
    <property type="entry name" value="BTB"/>
    <property type="match status" value="2"/>
</dbReference>
<dbReference type="AlphaFoldDB" id="A0A8J9ZCT4"/>
<evidence type="ECO:0000259" key="13">
    <source>
        <dbReference type="PROSITE" id="PS50097"/>
    </source>
</evidence>
<dbReference type="Pfam" id="PF00651">
    <property type="entry name" value="BTB"/>
    <property type="match status" value="2"/>
</dbReference>
<dbReference type="CDD" id="cd14733">
    <property type="entry name" value="BACK"/>
    <property type="match status" value="1"/>
</dbReference>
<comment type="subcellular location">
    <subcellularLocation>
        <location evidence="1">Mitochondrion</location>
    </subcellularLocation>
</comment>
<dbReference type="SMART" id="SM00612">
    <property type="entry name" value="Kelch"/>
    <property type="match status" value="2"/>
</dbReference>
<protein>
    <recommendedName>
        <fullName evidence="4">Methionyl-tRNA formyltransferase, mitochondrial</fullName>
        <ecNumber evidence="3">2.1.2.9</ecNumber>
    </recommendedName>
</protein>
<dbReference type="Pfam" id="PF00551">
    <property type="entry name" value="Formyl_trans_N"/>
    <property type="match status" value="1"/>
</dbReference>
<keyword evidence="8" id="KW-0648">Protein biosynthesis</keyword>
<dbReference type="SUPFAM" id="SSF117281">
    <property type="entry name" value="Kelch motif"/>
    <property type="match status" value="1"/>
</dbReference>
<dbReference type="Gene3D" id="3.30.710.10">
    <property type="entry name" value="Potassium Channel Kv1.1, Chain A"/>
    <property type="match status" value="2"/>
</dbReference>
<evidence type="ECO:0000256" key="2">
    <source>
        <dbReference type="ARBA" id="ARBA00010699"/>
    </source>
</evidence>
<dbReference type="Gene3D" id="3.40.50.12230">
    <property type="match status" value="1"/>
</dbReference>
<dbReference type="OrthoDB" id="10268103at2759"/>
<feature type="domain" description="BTB" evidence="13">
    <location>
        <begin position="542"/>
        <end position="613"/>
    </location>
</feature>
<evidence type="ECO:0000256" key="12">
    <source>
        <dbReference type="ARBA" id="ARBA00057846"/>
    </source>
</evidence>
<comment type="function">
    <text evidence="12">Methionyl-tRNA formyltransferase that formylates methionyl-tRNA in mitochondria and is crucial for translation initiation.</text>
</comment>
<reference evidence="14" key="1">
    <citation type="submission" date="2022-01" db="EMBL/GenBank/DDBJ databases">
        <authorList>
            <person name="Braso-Vives M."/>
        </authorList>
    </citation>
    <scope>NUCLEOTIDE SEQUENCE</scope>
</reference>
<gene>
    <name evidence="14" type="primary">MTFMT</name>
    <name evidence="14" type="ORF">BLAG_LOCUS11750</name>
</gene>
<dbReference type="InterPro" id="IPR000210">
    <property type="entry name" value="BTB/POZ_dom"/>
</dbReference>
<dbReference type="SMART" id="SM00225">
    <property type="entry name" value="BTB"/>
    <property type="match status" value="2"/>
</dbReference>
<dbReference type="InterPro" id="IPR036477">
    <property type="entry name" value="Formyl_transf_N_sf"/>
</dbReference>
<dbReference type="CDD" id="cd08646">
    <property type="entry name" value="FMT_core_Met-tRNA-FMT_N"/>
    <property type="match status" value="1"/>
</dbReference>
<keyword evidence="10" id="KW-0496">Mitochondrion</keyword>
<dbReference type="InterPro" id="IPR006652">
    <property type="entry name" value="Kelch_1"/>
</dbReference>